<dbReference type="EMBL" id="GDID01005063">
    <property type="protein sequence ID" value="JAP91543.1"/>
    <property type="molecule type" value="Transcribed_RNA"/>
</dbReference>
<proteinExistence type="predicted"/>
<dbReference type="SUPFAM" id="SSF47473">
    <property type="entry name" value="EF-hand"/>
    <property type="match status" value="1"/>
</dbReference>
<evidence type="ECO:0000256" key="1">
    <source>
        <dbReference type="ARBA" id="ARBA00022837"/>
    </source>
</evidence>
<dbReference type="Gene3D" id="1.10.238.10">
    <property type="entry name" value="EF-hand"/>
    <property type="match status" value="1"/>
</dbReference>
<organism evidence="2">
    <name type="scientific">Trepomonas sp. PC1</name>
    <dbReference type="NCBI Taxonomy" id="1076344"/>
    <lineage>
        <taxon>Eukaryota</taxon>
        <taxon>Metamonada</taxon>
        <taxon>Diplomonadida</taxon>
        <taxon>Hexamitidae</taxon>
        <taxon>Hexamitinae</taxon>
        <taxon>Trepomonas</taxon>
    </lineage>
</organism>
<keyword evidence="1" id="KW-0106">Calcium</keyword>
<dbReference type="PROSITE" id="PS00018">
    <property type="entry name" value="EF_HAND_1"/>
    <property type="match status" value="1"/>
</dbReference>
<dbReference type="InterPro" id="IPR011992">
    <property type="entry name" value="EF-hand-dom_pair"/>
</dbReference>
<dbReference type="AlphaFoldDB" id="A0A146K3S3"/>
<dbReference type="InterPro" id="IPR018247">
    <property type="entry name" value="EF_Hand_1_Ca_BS"/>
</dbReference>
<reference evidence="2" key="1">
    <citation type="submission" date="2015-07" db="EMBL/GenBank/DDBJ databases">
        <title>Adaptation to a free-living lifestyle via gene acquisitions in the diplomonad Trepomonas sp. PC1.</title>
        <authorList>
            <person name="Xu F."/>
            <person name="Jerlstrom-Hultqvist J."/>
            <person name="Kolisko M."/>
            <person name="Simpson A.G.B."/>
            <person name="Roger A.J."/>
            <person name="Svard S.G."/>
            <person name="Andersson J.O."/>
        </authorList>
    </citation>
    <scope>NUCLEOTIDE SEQUENCE</scope>
    <source>
        <strain evidence="2">PC1</strain>
    </source>
</reference>
<gene>
    <name evidence="2" type="ORF">TPC1_16814</name>
</gene>
<accession>A0A146K3S3</accession>
<evidence type="ECO:0000313" key="2">
    <source>
        <dbReference type="EMBL" id="JAP91543.1"/>
    </source>
</evidence>
<sequence length="143" mass="17075">KMYSTYNRMSIQQFYDILNVVGYKINDEHEMSIIQILKLLNVTEGLSEQQFVHAFYIVTNARHDDLASILFYISDSDQSGKIDQYDFYLILKYFKLEVTEEDARNLMVVDEITHMQFLSLMKDIRDVYKEQLRQIIKKQAIQK</sequence>
<protein>
    <submittedName>
        <fullName evidence="2">Uncharacterized protein</fullName>
    </submittedName>
</protein>
<name>A0A146K3S3_9EUKA</name>
<feature type="non-terminal residue" evidence="2">
    <location>
        <position position="1"/>
    </location>
</feature>